<protein>
    <recommendedName>
        <fullName evidence="3">Tetratricopeptide repeat protein</fullName>
    </recommendedName>
</protein>
<dbReference type="RefSeq" id="WP_345026528.1">
    <property type="nucleotide sequence ID" value="NZ_BAABEY010000002.1"/>
</dbReference>
<comment type="caution">
    <text evidence="1">The sequence shown here is derived from an EMBL/GenBank/DDBJ whole genome shotgun (WGS) entry which is preliminary data.</text>
</comment>
<proteinExistence type="predicted"/>
<dbReference type="Proteomes" id="UP001501508">
    <property type="component" value="Unassembled WGS sequence"/>
</dbReference>
<evidence type="ECO:0000313" key="2">
    <source>
        <dbReference type="Proteomes" id="UP001501508"/>
    </source>
</evidence>
<keyword evidence="2" id="KW-1185">Reference proteome</keyword>
<dbReference type="EMBL" id="BAABEY010000002">
    <property type="protein sequence ID" value="GAA4432893.1"/>
    <property type="molecule type" value="Genomic_DNA"/>
</dbReference>
<sequence>MLPLGELYELIQSLDKSEKRHFKLQIGGKANKTAYGTLYRLLEAAPAWGSGLKSELSANFTQAQLEIARKHLSKVLTRALGNYHMGTDPEAVLWEKYTQAKLLFKKGLGAASRRHIVQGKEMAQRYNHAHFLGMFCELELAYGATEKFAGWREEEVIAVNESAKSSARDHEAAREHAFLYNLLLCRYWKNGAVQSQRERMQLNDIMLEEHQIMVRQKETFASGKLHLHFQSVFFMMTGDLDGSLKVFYDLDDFFQRHRTEWGREPVDYVRFLQDVLETLRRFGRFEEMRHFEARLEEIVARFQPLRQKITLLLAENRLHVALAQGVDPRQLPMSVLPETGLDKIPQQDLLQGWFTLARAHLARKEAGEALRMVNRLLSVSPAALGKMNASKCRMMRLMVHQALQNRDYLHYEIRSVERKMKLEDSWYPAEKLVVDYLKHWLAFRPFNRSRDEILKTLQDPYAQAMVSELGLKNWLKIT</sequence>
<organism evidence="1 2">
    <name type="scientific">Ravibacter arvi</name>
    <dbReference type="NCBI Taxonomy" id="2051041"/>
    <lineage>
        <taxon>Bacteria</taxon>
        <taxon>Pseudomonadati</taxon>
        <taxon>Bacteroidota</taxon>
        <taxon>Cytophagia</taxon>
        <taxon>Cytophagales</taxon>
        <taxon>Spirosomataceae</taxon>
        <taxon>Ravibacter</taxon>
    </lineage>
</organism>
<name>A0ABP8LNT4_9BACT</name>
<gene>
    <name evidence="1" type="ORF">GCM10023091_05710</name>
</gene>
<accession>A0ABP8LNT4</accession>
<reference evidence="2" key="1">
    <citation type="journal article" date="2019" name="Int. J. Syst. Evol. Microbiol.">
        <title>The Global Catalogue of Microorganisms (GCM) 10K type strain sequencing project: providing services to taxonomists for standard genome sequencing and annotation.</title>
        <authorList>
            <consortium name="The Broad Institute Genomics Platform"/>
            <consortium name="The Broad Institute Genome Sequencing Center for Infectious Disease"/>
            <person name="Wu L."/>
            <person name="Ma J."/>
        </authorList>
    </citation>
    <scope>NUCLEOTIDE SEQUENCE [LARGE SCALE GENOMIC DNA]</scope>
    <source>
        <strain evidence="2">JCM 31920</strain>
    </source>
</reference>
<evidence type="ECO:0000313" key="1">
    <source>
        <dbReference type="EMBL" id="GAA4432893.1"/>
    </source>
</evidence>
<evidence type="ECO:0008006" key="3">
    <source>
        <dbReference type="Google" id="ProtNLM"/>
    </source>
</evidence>